<protein>
    <submittedName>
        <fullName evidence="1">Uncharacterized protein</fullName>
    </submittedName>
</protein>
<gene>
    <name evidence="1" type="ORF">L207DRAFT_6285</name>
</gene>
<accession>A0A2J6SC96</accession>
<evidence type="ECO:0000313" key="2">
    <source>
        <dbReference type="Proteomes" id="UP000235786"/>
    </source>
</evidence>
<dbReference type="EMBL" id="KZ613937">
    <property type="protein sequence ID" value="PMD48384.1"/>
    <property type="molecule type" value="Genomic_DNA"/>
</dbReference>
<dbReference type="AlphaFoldDB" id="A0A2J6SC96"/>
<reference evidence="1 2" key="1">
    <citation type="submission" date="2016-04" db="EMBL/GenBank/DDBJ databases">
        <title>A degradative enzymes factory behind the ericoid mycorrhizal symbiosis.</title>
        <authorList>
            <consortium name="DOE Joint Genome Institute"/>
            <person name="Martino E."/>
            <person name="Morin E."/>
            <person name="Grelet G."/>
            <person name="Kuo A."/>
            <person name="Kohler A."/>
            <person name="Daghino S."/>
            <person name="Barry K."/>
            <person name="Choi C."/>
            <person name="Cichocki N."/>
            <person name="Clum A."/>
            <person name="Copeland A."/>
            <person name="Hainaut M."/>
            <person name="Haridas S."/>
            <person name="Labutti K."/>
            <person name="Lindquist E."/>
            <person name="Lipzen A."/>
            <person name="Khouja H.-R."/>
            <person name="Murat C."/>
            <person name="Ohm R."/>
            <person name="Olson A."/>
            <person name="Spatafora J."/>
            <person name="Veneault-Fourrey C."/>
            <person name="Henrissat B."/>
            <person name="Grigoriev I."/>
            <person name="Martin F."/>
            <person name="Perotto S."/>
        </authorList>
    </citation>
    <scope>NUCLEOTIDE SEQUENCE [LARGE SCALE GENOMIC DNA]</scope>
    <source>
        <strain evidence="1 2">F</strain>
    </source>
</reference>
<dbReference type="Proteomes" id="UP000235786">
    <property type="component" value="Unassembled WGS sequence"/>
</dbReference>
<sequence>MQSVRRSFHPKIPIQLSSKIRQWRLVPVISQMCPKRAPRWIFRDGLWWCCDPCDDRRSTAEEKYRRSSPNCLTTKSLANTPQETGKLVTCEAAPGPRVCGDGSDALVLQLYRYKRRSLRPADLTSHLRSKESGLQMQSTRSPELSLTFLHCHGSQICGVRDRVLGHK</sequence>
<keyword evidence="2" id="KW-1185">Reference proteome</keyword>
<evidence type="ECO:0000313" key="1">
    <source>
        <dbReference type="EMBL" id="PMD48384.1"/>
    </source>
</evidence>
<organism evidence="1 2">
    <name type="scientific">Hyaloscypha variabilis (strain UAMH 11265 / GT02V1 / F)</name>
    <name type="common">Meliniomyces variabilis</name>
    <dbReference type="NCBI Taxonomy" id="1149755"/>
    <lineage>
        <taxon>Eukaryota</taxon>
        <taxon>Fungi</taxon>
        <taxon>Dikarya</taxon>
        <taxon>Ascomycota</taxon>
        <taxon>Pezizomycotina</taxon>
        <taxon>Leotiomycetes</taxon>
        <taxon>Helotiales</taxon>
        <taxon>Hyaloscyphaceae</taxon>
        <taxon>Hyaloscypha</taxon>
        <taxon>Hyaloscypha variabilis</taxon>
    </lineage>
</organism>
<proteinExistence type="predicted"/>
<name>A0A2J6SC96_HYAVF</name>